<dbReference type="STRING" id="927665.HMPREF1535_01226"/>
<dbReference type="SUPFAM" id="SSF50969">
    <property type="entry name" value="YVTN repeat-like/Quinoprotein amine dehydrogenase"/>
    <property type="match status" value="1"/>
</dbReference>
<dbReference type="PANTHER" id="PTHR47197">
    <property type="entry name" value="PROTEIN NIRF"/>
    <property type="match status" value="1"/>
</dbReference>
<dbReference type="InterPro" id="IPR051200">
    <property type="entry name" value="Host-pathogen_enzymatic-act"/>
</dbReference>
<keyword evidence="1" id="KW-0732">Signal</keyword>
<dbReference type="Pfam" id="PF16819">
    <property type="entry name" value="DUF5074"/>
    <property type="match status" value="1"/>
</dbReference>
<dbReference type="PROSITE" id="PS51257">
    <property type="entry name" value="PROKAR_LIPOPROTEIN"/>
    <property type="match status" value="1"/>
</dbReference>
<dbReference type="AlphaFoldDB" id="A0A0F5JJ89"/>
<protein>
    <recommendedName>
        <fullName evidence="4">40-residue YVTN family beta-propeller</fullName>
    </recommendedName>
</protein>
<dbReference type="EMBL" id="AQHV01000008">
    <property type="protein sequence ID" value="KKB57779.1"/>
    <property type="molecule type" value="Genomic_DNA"/>
</dbReference>
<evidence type="ECO:0008006" key="4">
    <source>
        <dbReference type="Google" id="ProtNLM"/>
    </source>
</evidence>
<evidence type="ECO:0000313" key="2">
    <source>
        <dbReference type="EMBL" id="KKB57779.1"/>
    </source>
</evidence>
<dbReference type="PATRIC" id="fig|927665.4.peg.1251"/>
<evidence type="ECO:0000313" key="3">
    <source>
        <dbReference type="Proteomes" id="UP000033047"/>
    </source>
</evidence>
<dbReference type="RefSeq" id="WP_046145575.1">
    <property type="nucleotide sequence ID" value="NZ_KQ033912.1"/>
</dbReference>
<feature type="signal peptide" evidence="1">
    <location>
        <begin position="1"/>
        <end position="24"/>
    </location>
</feature>
<organism evidence="2 3">
    <name type="scientific">Parabacteroides goldsteinii DSM 19448 = WAL 12034</name>
    <dbReference type="NCBI Taxonomy" id="927665"/>
    <lineage>
        <taxon>Bacteria</taxon>
        <taxon>Pseudomonadati</taxon>
        <taxon>Bacteroidota</taxon>
        <taxon>Bacteroidia</taxon>
        <taxon>Bacteroidales</taxon>
        <taxon>Tannerellaceae</taxon>
        <taxon>Parabacteroides</taxon>
    </lineage>
</organism>
<dbReference type="InterPro" id="IPR015943">
    <property type="entry name" value="WD40/YVTN_repeat-like_dom_sf"/>
</dbReference>
<dbReference type="InterPro" id="IPR011044">
    <property type="entry name" value="Quino_amine_DH_bsu"/>
</dbReference>
<name>A0A0F5JJ89_9BACT</name>
<dbReference type="Proteomes" id="UP000033047">
    <property type="component" value="Unassembled WGS sequence"/>
</dbReference>
<feature type="chain" id="PRO_5002490122" description="40-residue YVTN family beta-propeller" evidence="1">
    <location>
        <begin position="25"/>
        <end position="366"/>
    </location>
</feature>
<evidence type="ECO:0000256" key="1">
    <source>
        <dbReference type="SAM" id="SignalP"/>
    </source>
</evidence>
<dbReference type="HOGENOM" id="CLU_035696_1_0_10"/>
<accession>A0A0F5JJ89</accession>
<dbReference type="InterPro" id="IPR031815">
    <property type="entry name" value="DUF5074"/>
</dbReference>
<reference evidence="2 3" key="1">
    <citation type="submission" date="2013-04" db="EMBL/GenBank/DDBJ databases">
        <title>The Genome Sequence of Parabacteroides goldsteinii DSM 19448.</title>
        <authorList>
            <consortium name="The Broad Institute Genomics Platform"/>
            <person name="Earl A."/>
            <person name="Ward D."/>
            <person name="Feldgarden M."/>
            <person name="Gevers D."/>
            <person name="Martens E."/>
            <person name="Sakamoto M."/>
            <person name="Benno Y."/>
            <person name="Song Y."/>
            <person name="Liu C."/>
            <person name="Lee J."/>
            <person name="Bolanos M."/>
            <person name="Vaisanen M.L."/>
            <person name="Finegold S.M."/>
            <person name="Walker B."/>
            <person name="Young S."/>
            <person name="Zeng Q."/>
            <person name="Gargeya S."/>
            <person name="Fitzgerald M."/>
            <person name="Haas B."/>
            <person name="Abouelleil A."/>
            <person name="Allen A.W."/>
            <person name="Alvarado L."/>
            <person name="Arachchi H.M."/>
            <person name="Berlin A.M."/>
            <person name="Chapman S.B."/>
            <person name="Gainer-Dewar J."/>
            <person name="Goldberg J."/>
            <person name="Griggs A."/>
            <person name="Gujja S."/>
            <person name="Hansen M."/>
            <person name="Howarth C."/>
            <person name="Imamovic A."/>
            <person name="Ireland A."/>
            <person name="Larimer J."/>
            <person name="McCowan C."/>
            <person name="Murphy C."/>
            <person name="Pearson M."/>
            <person name="Poon T.W."/>
            <person name="Priest M."/>
            <person name="Roberts A."/>
            <person name="Saif S."/>
            <person name="Shea T."/>
            <person name="Sisk P."/>
            <person name="Sykes S."/>
            <person name="Wortman J."/>
            <person name="Nusbaum C."/>
            <person name="Birren B."/>
        </authorList>
    </citation>
    <scope>NUCLEOTIDE SEQUENCE [LARGE SCALE GENOMIC DNA]</scope>
    <source>
        <strain evidence="2 3">DSM 19448</strain>
    </source>
</reference>
<sequence length="366" mass="40139">MKKKNLLYVSALCACMSFSFIGCSDDDDKQEIPSLPEQISLNGVYVLNSGNKGNNNSSLSFYDFETKKVEADIFKKVNGRGLGDTANDILVYGSKAYIAVTNSNTIEVTDLQGKSLKQIVSDGDPLQPRFFSCYNGKVYVSLYGGYVARLDTTSLTIESKVKVGRNPEQMAIANNKLYVANSGGADFNTAVGYDKTVSVVDLPTFKEKTKIEVVTNPVNLLADSQGDVYLVSMGNYGDIPNTFQRIDSKTDEVTTITETNATEFAAVGDKLYIIYSQYDANWNQTISYLCYDAINEKVISTDFITDGTDIKKPYKIGADTPSNYVFVTESNYSTNGDVYTFNPAGKLQFKFEAGLNPIKVISAGNK</sequence>
<gene>
    <name evidence="2" type="ORF">HMPREF1535_01226</name>
</gene>
<dbReference type="PANTHER" id="PTHR47197:SF3">
    <property type="entry name" value="DIHYDRO-HEME D1 DEHYDROGENASE"/>
    <property type="match status" value="1"/>
</dbReference>
<proteinExistence type="predicted"/>
<dbReference type="Gene3D" id="2.130.10.10">
    <property type="entry name" value="YVTN repeat-like/Quinoprotein amine dehydrogenase"/>
    <property type="match status" value="1"/>
</dbReference>
<comment type="caution">
    <text evidence="2">The sequence shown here is derived from an EMBL/GenBank/DDBJ whole genome shotgun (WGS) entry which is preliminary data.</text>
</comment>